<gene>
    <name evidence="2" type="ORF">J7S20_05415</name>
</gene>
<organism evidence="2 3">
    <name type="scientific">Stakelama marina</name>
    <dbReference type="NCBI Taxonomy" id="2826939"/>
    <lineage>
        <taxon>Bacteria</taxon>
        <taxon>Pseudomonadati</taxon>
        <taxon>Pseudomonadota</taxon>
        <taxon>Alphaproteobacteria</taxon>
        <taxon>Sphingomonadales</taxon>
        <taxon>Sphingomonadaceae</taxon>
        <taxon>Stakelama</taxon>
    </lineage>
</organism>
<dbReference type="Proteomes" id="UP000676996">
    <property type="component" value="Unassembled WGS sequence"/>
</dbReference>
<dbReference type="Gene3D" id="3.40.50.1820">
    <property type="entry name" value="alpha/beta hydrolase"/>
    <property type="match status" value="1"/>
</dbReference>
<comment type="caution">
    <text evidence="2">The sequence shown here is derived from an EMBL/GenBank/DDBJ whole genome shotgun (WGS) entry which is preliminary data.</text>
</comment>
<dbReference type="InterPro" id="IPR017531">
    <property type="entry name" value="Hydrolase-1_PEP"/>
</dbReference>
<evidence type="ECO:0000313" key="2">
    <source>
        <dbReference type="EMBL" id="MBR0551941.1"/>
    </source>
</evidence>
<dbReference type="InterPro" id="IPR022742">
    <property type="entry name" value="Hydrolase_4"/>
</dbReference>
<dbReference type="SUPFAM" id="SSF53474">
    <property type="entry name" value="alpha/beta-Hydrolases"/>
    <property type="match status" value="1"/>
</dbReference>
<evidence type="ECO:0000313" key="3">
    <source>
        <dbReference type="Proteomes" id="UP000676996"/>
    </source>
</evidence>
<dbReference type="Pfam" id="PF12146">
    <property type="entry name" value="Hydrolase_4"/>
    <property type="match status" value="1"/>
</dbReference>
<dbReference type="EMBL" id="JAGRQC010000001">
    <property type="protein sequence ID" value="MBR0551941.1"/>
    <property type="molecule type" value="Genomic_DNA"/>
</dbReference>
<dbReference type="GO" id="GO:0016787">
    <property type="term" value="F:hydrolase activity"/>
    <property type="evidence" value="ECO:0007669"/>
    <property type="project" value="UniProtKB-KW"/>
</dbReference>
<dbReference type="RefSeq" id="WP_284053198.1">
    <property type="nucleotide sequence ID" value="NZ_JAGRQC010000001.1"/>
</dbReference>
<dbReference type="AlphaFoldDB" id="A0A8T4IC34"/>
<name>A0A8T4IC34_9SPHN</name>
<protein>
    <submittedName>
        <fullName evidence="2">Hydrolase 1, exosortase A system-associated</fullName>
    </submittedName>
</protein>
<sequence>MRRLIDFDCEGETLIGSLDEADGETGLLIVSGGNEVRMGAHRGMAELARSIAGEGHPVFRFDPRGVGDSTGTNGGFRQRRDDIAAALSTFRKHVPHLRQIVAMGNCDAASALVLFQNGLGSDGLVLTNPWLEDAAGPDDALPAAAAIRARYAARLRDPRQWLRLARGGVNIGQLYNGLAKLVRSRLEQMPALVSEIEQAIANADCPITILLAERDNTAIAFADAWKTAPPAARSSVTLHCCDTGSHSFAHASDKLWLRDRVLEALRNAA</sequence>
<dbReference type="InterPro" id="IPR029058">
    <property type="entry name" value="AB_hydrolase_fold"/>
</dbReference>
<keyword evidence="2" id="KW-0378">Hydrolase</keyword>
<reference evidence="2" key="1">
    <citation type="submission" date="2021-04" db="EMBL/GenBank/DDBJ databases">
        <title>Ouciella asimina sp. nov., isolated from the surface seawater in the hydrothermal field of Okinawa Trough.</title>
        <authorList>
            <person name="Shuang W."/>
        </authorList>
    </citation>
    <scope>NUCLEOTIDE SEQUENCE</scope>
    <source>
        <strain evidence="2">LXI357</strain>
    </source>
</reference>
<feature type="domain" description="Serine aminopeptidase S33" evidence="1">
    <location>
        <begin position="43"/>
        <end position="248"/>
    </location>
</feature>
<evidence type="ECO:0000259" key="1">
    <source>
        <dbReference type="Pfam" id="PF12146"/>
    </source>
</evidence>
<keyword evidence="3" id="KW-1185">Reference proteome</keyword>
<accession>A0A8T4IC34</accession>
<dbReference type="NCBIfam" id="TIGR03100">
    <property type="entry name" value="hydr1_PEP"/>
    <property type="match status" value="1"/>
</dbReference>
<proteinExistence type="predicted"/>